<feature type="region of interest" description="Disordered" evidence="1">
    <location>
        <begin position="528"/>
        <end position="606"/>
    </location>
</feature>
<evidence type="ECO:0000256" key="1">
    <source>
        <dbReference type="SAM" id="MobiDB-lite"/>
    </source>
</evidence>
<gene>
    <name evidence="2" type="ORF">CLODIP_2_CD00094</name>
</gene>
<proteinExistence type="predicted"/>
<feature type="region of interest" description="Disordered" evidence="1">
    <location>
        <begin position="303"/>
        <end position="366"/>
    </location>
</feature>
<dbReference type="AlphaFoldDB" id="A0A8S1CAE7"/>
<feature type="compositionally biased region" description="Acidic residues" evidence="1">
    <location>
        <begin position="583"/>
        <end position="601"/>
    </location>
</feature>
<keyword evidence="3" id="KW-1185">Reference proteome</keyword>
<evidence type="ECO:0000313" key="3">
    <source>
        <dbReference type="Proteomes" id="UP000494165"/>
    </source>
</evidence>
<reference evidence="2 3" key="1">
    <citation type="submission" date="2020-04" db="EMBL/GenBank/DDBJ databases">
        <authorList>
            <person name="Alioto T."/>
            <person name="Alioto T."/>
            <person name="Gomez Garrido J."/>
        </authorList>
    </citation>
    <scope>NUCLEOTIDE SEQUENCE [LARGE SCALE GENOMIC DNA]</scope>
</reference>
<feature type="compositionally biased region" description="Basic residues" evidence="1">
    <location>
        <begin position="167"/>
        <end position="176"/>
    </location>
</feature>
<dbReference type="Proteomes" id="UP000494165">
    <property type="component" value="Unassembled WGS sequence"/>
</dbReference>
<sequence>MLFGTRRAGLRERLFIKYFLKTGSVEMVPVCTNNFANTFGVSKRTIQSWISLKTGKERSAETPTQKKTGVLRANRNRKLINPSERNLGGPFFLIEWIESKKKHIAKASEIWCLEKTNPTFEHKKYNVLYSEAGGKKLYKSAIILKGPGSFQEVNSWLKEKDDNIGGKRPRRMKRLPPKSLEFASEDAADNNPAKKTKRGPKTAQTPWDIFDNINMPTSVEDNALAGDRSTQETPEVHLEIHQSEAREWDLSGLAFSAVKIQPPKKAVGKKKSREMVLAKKDEDESRTLLDTACDQLAIQMRKPEEEKQMSKTDGVGEIKSSERVSAKKGEHETRTLLKTARDQLASQKKDLEEEKQMSQKSDDDNHDVSIKLLMDLHKKVDKILEMMAKNNPDTTSLGEPPLLQVLNDRWVYIGRGYVLSRKRYSNSVVYACSDVRKFVSQITKAIFGKELLSQSRLAPNGRSIKPEGQKLTFLEPALLDAIFMTQERFSQDGNITPLAMSQIRGIASYLCGRMSDVKCPWSTPGFKKLSQIKPDDDEDDEDPQETSDQGEAEEEVSIEREEYYVDEDQYHNLNSDEDKHEEEVVEEENAEEEIEAEETDFEDNKKNTVFNREKWMSLRSG</sequence>
<comment type="caution">
    <text evidence="2">The sequence shown here is derived from an EMBL/GenBank/DDBJ whole genome shotgun (WGS) entry which is preliminary data.</text>
</comment>
<feature type="compositionally biased region" description="Acidic residues" evidence="1">
    <location>
        <begin position="535"/>
        <end position="556"/>
    </location>
</feature>
<evidence type="ECO:0000313" key="2">
    <source>
        <dbReference type="EMBL" id="CAB3366377.1"/>
    </source>
</evidence>
<protein>
    <submittedName>
        <fullName evidence="2">Uncharacterized protein</fullName>
    </submittedName>
</protein>
<name>A0A8S1CAE7_9INSE</name>
<dbReference type="EMBL" id="CADEPI010000025">
    <property type="protein sequence ID" value="CAB3366377.1"/>
    <property type="molecule type" value="Genomic_DNA"/>
</dbReference>
<organism evidence="2 3">
    <name type="scientific">Cloeon dipterum</name>
    <dbReference type="NCBI Taxonomy" id="197152"/>
    <lineage>
        <taxon>Eukaryota</taxon>
        <taxon>Metazoa</taxon>
        <taxon>Ecdysozoa</taxon>
        <taxon>Arthropoda</taxon>
        <taxon>Hexapoda</taxon>
        <taxon>Insecta</taxon>
        <taxon>Pterygota</taxon>
        <taxon>Palaeoptera</taxon>
        <taxon>Ephemeroptera</taxon>
        <taxon>Pisciforma</taxon>
        <taxon>Baetidae</taxon>
        <taxon>Cloeon</taxon>
    </lineage>
</organism>
<feature type="region of interest" description="Disordered" evidence="1">
    <location>
        <begin position="160"/>
        <end position="214"/>
    </location>
</feature>
<feature type="compositionally biased region" description="Basic and acidic residues" evidence="1">
    <location>
        <begin position="557"/>
        <end position="582"/>
    </location>
</feature>
<accession>A0A8S1CAE7</accession>